<evidence type="ECO:0000313" key="7">
    <source>
        <dbReference type="EMBL" id="GBG07668.1"/>
    </source>
</evidence>
<evidence type="ECO:0000256" key="2">
    <source>
        <dbReference type="ARBA" id="ARBA00022475"/>
    </source>
</evidence>
<keyword evidence="3 6" id="KW-0812">Transmembrane</keyword>
<feature type="transmembrane region" description="Helical" evidence="6">
    <location>
        <begin position="397"/>
        <end position="420"/>
    </location>
</feature>
<feature type="transmembrane region" description="Helical" evidence="6">
    <location>
        <begin position="463"/>
        <end position="483"/>
    </location>
</feature>
<feature type="transmembrane region" description="Helical" evidence="6">
    <location>
        <begin position="121"/>
        <end position="140"/>
    </location>
</feature>
<comment type="subcellular location">
    <subcellularLocation>
        <location evidence="1">Cell membrane</location>
        <topology evidence="1">Multi-pass membrane protein</topology>
    </subcellularLocation>
</comment>
<dbReference type="AlphaFoldDB" id="A0A2R5ERJ0"/>
<evidence type="ECO:0000256" key="4">
    <source>
        <dbReference type="ARBA" id="ARBA00022989"/>
    </source>
</evidence>
<dbReference type="RefSeq" id="WP_108992701.1">
    <property type="nucleotide sequence ID" value="NZ_BDQX01000099.1"/>
</dbReference>
<feature type="transmembrane region" description="Helical" evidence="6">
    <location>
        <begin position="247"/>
        <end position="264"/>
    </location>
</feature>
<protein>
    <submittedName>
        <fullName evidence="7">Flippase</fullName>
    </submittedName>
</protein>
<comment type="caution">
    <text evidence="7">The sequence shown here is derived from an EMBL/GenBank/DDBJ whole genome shotgun (WGS) entry which is preliminary data.</text>
</comment>
<evidence type="ECO:0000256" key="6">
    <source>
        <dbReference type="SAM" id="Phobius"/>
    </source>
</evidence>
<dbReference type="PANTHER" id="PTHR30250">
    <property type="entry name" value="PST FAMILY PREDICTED COLANIC ACID TRANSPORTER"/>
    <property type="match status" value="1"/>
</dbReference>
<accession>A0A2R5ERJ0</accession>
<dbReference type="EMBL" id="BDQX01000099">
    <property type="protein sequence ID" value="GBG07668.1"/>
    <property type="molecule type" value="Genomic_DNA"/>
</dbReference>
<keyword evidence="4 6" id="KW-1133">Transmembrane helix</keyword>
<feature type="transmembrane region" description="Helical" evidence="6">
    <location>
        <begin position="46"/>
        <end position="69"/>
    </location>
</feature>
<sequence length="525" mass="58629">MRTKNTLINISAGLANQLIITVLSFVSRTVFITSLGIDYLGVNALFTSVLAMLSLAEAGIGSSIVFNLYKPVAEKNRLQILALMKLYRNTYRIIALVVTALGLAVLPFLDLIVKGADVPHIELVYLIFLINTAVPYLFVYKHSYLNVNQKNYIVTAVFSISSIISTVIRIAILYYTENYLLYLAVDTVITIATSIILTVIVNRKYPYLKFGKADTLDPETKRNFLRNMKAIFIQNVGSYFIFGVESILISTFISIAAVGLYANYKMLIDISRTFVNQIFSNMYHSVGNLVAKESADKIYEVYKATMLLNFWLYSMLGIGMFLLLGPFIRLWLGDSFLLSGAVVPVLVAAFYERGMRNSITTVKTTAGIFHEDRYAPLLQAAINLGACLLLVRELGLGGIFLGGLLSAIAVPFWTTPYLVYKKVFGKPLLHYFLTYFAYTGAGLLALIVAYTVCQLWAADTIAALLLQIAACLIIVNSLYVVLFHRTEPFRYLRGVAVMLLHKLLRSGRGFIGRKRELQTNADHRN</sequence>
<feature type="transmembrane region" description="Helical" evidence="6">
    <location>
        <begin position="310"/>
        <end position="330"/>
    </location>
</feature>
<feature type="transmembrane region" description="Helical" evidence="6">
    <location>
        <begin position="90"/>
        <end position="109"/>
    </location>
</feature>
<keyword evidence="2" id="KW-1003">Cell membrane</keyword>
<gene>
    <name evidence="7" type="ORF">PAT3040_02224</name>
</gene>
<evidence type="ECO:0000256" key="5">
    <source>
        <dbReference type="ARBA" id="ARBA00023136"/>
    </source>
</evidence>
<dbReference type="PANTHER" id="PTHR30250:SF26">
    <property type="entry name" value="PSMA PROTEIN"/>
    <property type="match status" value="1"/>
</dbReference>
<feature type="transmembrane region" description="Helical" evidence="6">
    <location>
        <begin position="432"/>
        <end position="457"/>
    </location>
</feature>
<evidence type="ECO:0000313" key="8">
    <source>
        <dbReference type="Proteomes" id="UP000245202"/>
    </source>
</evidence>
<dbReference type="GO" id="GO:0005886">
    <property type="term" value="C:plasma membrane"/>
    <property type="evidence" value="ECO:0007669"/>
    <property type="project" value="UniProtKB-SubCell"/>
</dbReference>
<evidence type="ECO:0000256" key="3">
    <source>
        <dbReference type="ARBA" id="ARBA00022692"/>
    </source>
</evidence>
<keyword evidence="8" id="KW-1185">Reference proteome</keyword>
<keyword evidence="5 6" id="KW-0472">Membrane</keyword>
<dbReference type="InterPro" id="IPR050833">
    <property type="entry name" value="Poly_Biosynth_Transport"/>
</dbReference>
<name>A0A2R5ERJ0_9BACL</name>
<proteinExistence type="predicted"/>
<feature type="transmembrane region" description="Helical" evidence="6">
    <location>
        <begin position="7"/>
        <end position="26"/>
    </location>
</feature>
<feature type="transmembrane region" description="Helical" evidence="6">
    <location>
        <begin position="181"/>
        <end position="202"/>
    </location>
</feature>
<evidence type="ECO:0000256" key="1">
    <source>
        <dbReference type="ARBA" id="ARBA00004651"/>
    </source>
</evidence>
<organism evidence="7 8">
    <name type="scientific">Paenibacillus agaridevorans</name>
    <dbReference type="NCBI Taxonomy" id="171404"/>
    <lineage>
        <taxon>Bacteria</taxon>
        <taxon>Bacillati</taxon>
        <taxon>Bacillota</taxon>
        <taxon>Bacilli</taxon>
        <taxon>Bacillales</taxon>
        <taxon>Paenibacillaceae</taxon>
        <taxon>Paenibacillus</taxon>
    </lineage>
</organism>
<reference evidence="7 8" key="1">
    <citation type="submission" date="2017-08" db="EMBL/GenBank/DDBJ databases">
        <title>Substantial Increase in Enzyme Production by Combined Drug-Resistance Mutations in Paenibacillus agaridevorans.</title>
        <authorList>
            <person name="Tanaka Y."/>
            <person name="Funane K."/>
            <person name="Hosaka T."/>
            <person name="Shiwa Y."/>
            <person name="Fujita N."/>
            <person name="Miyazaki T."/>
            <person name="Yoshikawa H."/>
            <person name="Murakami K."/>
            <person name="Kasahara K."/>
            <person name="Inaoka T."/>
            <person name="Hiraga Y."/>
            <person name="Ochi K."/>
        </authorList>
    </citation>
    <scope>NUCLEOTIDE SEQUENCE [LARGE SCALE GENOMIC DNA]</scope>
    <source>
        <strain evidence="7 8">T-3040</strain>
    </source>
</reference>
<feature type="transmembrane region" description="Helical" evidence="6">
    <location>
        <begin position="152"/>
        <end position="175"/>
    </location>
</feature>
<dbReference type="Proteomes" id="UP000245202">
    <property type="component" value="Unassembled WGS sequence"/>
</dbReference>